<evidence type="ECO:0000313" key="5">
    <source>
        <dbReference type="Proteomes" id="UP000078599"/>
    </source>
</evidence>
<reference evidence="4" key="2">
    <citation type="journal article" date="2010" name="PLoS Genet.">
        <title>Structure, function, and evolution of the Thiomonas spp. genome.</title>
        <authorList>
            <person name="Arsene-Ploetze F."/>
            <person name="Koechler S."/>
            <person name="Marchal M."/>
            <person name="Coppee J.Y."/>
            <person name="Chandler M."/>
            <person name="Bonnefoy V."/>
            <person name="Brochier-Armanet C."/>
            <person name="Barakat M."/>
            <person name="Barbe V."/>
            <person name="Battaglia-Brunet F."/>
            <person name="Bruneel O."/>
            <person name="Bryan C.G."/>
            <person name="Cleiss-Arnold J."/>
            <person name="Cruveiller S."/>
            <person name="Erhardt M."/>
            <person name="Heinrich-Salmeron A."/>
            <person name="Hommais F."/>
            <person name="Joulian C."/>
            <person name="Krin E."/>
            <person name="Lieutaud A."/>
            <person name="Lievremont D."/>
            <person name="Michel C."/>
            <person name="Muller D."/>
            <person name="Ortet P."/>
            <person name="Proux C."/>
            <person name="Siguier P."/>
            <person name="Roche D."/>
            <person name="Rouy Z."/>
            <person name="Salvignol G."/>
            <person name="Slyemi D."/>
            <person name="Talla E."/>
            <person name="Weiss S."/>
            <person name="Weissenbach J."/>
            <person name="Medigue C."/>
            <person name="Bertin P.N."/>
        </authorList>
    </citation>
    <scope>NUCLEOTIDE SEQUENCE [LARGE SCALE GENOMIC DNA]</scope>
    <source>
        <strain evidence="4">DSM 22701 / CIP 110005 / 3As</strain>
    </source>
</reference>
<keyword evidence="5" id="KW-1185">Reference proteome</keyword>
<feature type="compositionally biased region" description="Polar residues" evidence="1">
    <location>
        <begin position="173"/>
        <end position="183"/>
    </location>
</feature>
<dbReference type="eggNOG" id="ENOG502ZV3X">
    <property type="taxonomic scope" value="Bacteria"/>
</dbReference>
<reference evidence="2" key="3">
    <citation type="submission" date="2010-07" db="EMBL/GenBank/DDBJ databases">
        <authorList>
            <person name="Genoscope - CEA"/>
        </authorList>
    </citation>
    <scope>NUCLEOTIDE SEQUENCE</scope>
    <source>
        <strain evidence="2">3As</strain>
    </source>
</reference>
<accession>D6CLR0</accession>
<dbReference type="Pfam" id="PF09655">
    <property type="entry name" value="Nitr_red_assoc"/>
    <property type="match status" value="1"/>
</dbReference>
<dbReference type="Proteomes" id="UP000002372">
    <property type="component" value="Chromosome"/>
</dbReference>
<dbReference type="Proteomes" id="UP000078599">
    <property type="component" value="Unassembled WGS sequence"/>
</dbReference>
<reference evidence="3 5" key="4">
    <citation type="submission" date="2015-03" db="EMBL/GenBank/DDBJ databases">
        <authorList>
            <person name="Regsiter A."/>
            <person name="william w."/>
        </authorList>
    </citation>
    <scope>NUCLEOTIDE SEQUENCE [LARGE SCALE GENOMIC DNA]</scope>
    <source>
        <strain evidence="3 5">CB1</strain>
    </source>
</reference>
<proteinExistence type="predicted"/>
<feature type="region of interest" description="Disordered" evidence="1">
    <location>
        <begin position="173"/>
        <end position="201"/>
    </location>
</feature>
<reference key="1">
    <citation type="submission" date="2009-07" db="EMBL/GenBank/DDBJ databases">
        <authorList>
            <person name="Genoscope - CEA"/>
        </authorList>
    </citation>
    <scope>NUCLEOTIDE SEQUENCE</scope>
    <source>
        <strain>3As</strain>
    </source>
</reference>
<sequence length="201" mass="23135">MRQSISAQFDILPPIAEVSSLLFNFESDYAKTLCCMPMLVRYRLDECRIKLSLQDWQTLDLATRKRLITEDLDPLGGKRRYRHLLVQAIVHQAKTRVVRMPASQEELEWNCLYLPDRVRQAAVDKALRLDGPRAWSELNALQRFTLFKLTRPGHRNRNFPLALREFGLCSQSAPKERGGSTTADALLAPMPERPCNKPTRT</sequence>
<dbReference type="InterPro" id="IPR013481">
    <property type="entry name" value="NarM"/>
</dbReference>
<dbReference type="RefSeq" id="WP_013106767.1">
    <property type="nucleotide sequence ID" value="NC_014145.1"/>
</dbReference>
<dbReference type="NCBIfam" id="TIGR02664">
    <property type="entry name" value="nitr_red_assoc"/>
    <property type="match status" value="1"/>
</dbReference>
<dbReference type="AlphaFoldDB" id="D6CLR0"/>
<dbReference type="EMBL" id="FP475956">
    <property type="protein sequence ID" value="CAZ89488.1"/>
    <property type="molecule type" value="Genomic_DNA"/>
</dbReference>
<name>D6CLR0_THIA3</name>
<dbReference type="EMBL" id="CTRI01000027">
    <property type="protein sequence ID" value="CQR36016.1"/>
    <property type="molecule type" value="Genomic_DNA"/>
</dbReference>
<evidence type="ECO:0000313" key="4">
    <source>
        <dbReference type="Proteomes" id="UP000002372"/>
    </source>
</evidence>
<evidence type="ECO:0000313" key="3">
    <source>
        <dbReference type="EMBL" id="CQR36016.1"/>
    </source>
</evidence>
<evidence type="ECO:0000313" key="2">
    <source>
        <dbReference type="EMBL" id="CAZ89488.1"/>
    </source>
</evidence>
<dbReference type="KEGG" id="thi:THI_2879"/>
<evidence type="ECO:0000256" key="1">
    <source>
        <dbReference type="SAM" id="MobiDB-lite"/>
    </source>
</evidence>
<gene>
    <name evidence="2" type="ordered locus">THI_2879</name>
    <name evidence="3" type="ORF">THICB1_50329</name>
</gene>
<dbReference type="HOGENOM" id="CLU_117669_0_0_4"/>
<protein>
    <submittedName>
        <fullName evidence="2">Uncharacterized protein</fullName>
    </submittedName>
</protein>
<organism evidence="2 4">
    <name type="scientific">Thiomonas arsenitoxydans (strain DSM 22701 / CIP 110005 / 3As)</name>
    <dbReference type="NCBI Taxonomy" id="426114"/>
    <lineage>
        <taxon>Bacteria</taxon>
        <taxon>Pseudomonadati</taxon>
        <taxon>Pseudomonadota</taxon>
        <taxon>Betaproteobacteria</taxon>
        <taxon>Burkholderiales</taxon>
        <taxon>Thiomonas</taxon>
    </lineage>
</organism>